<evidence type="ECO:0000256" key="8">
    <source>
        <dbReference type="ARBA" id="ARBA00023012"/>
    </source>
</evidence>
<dbReference type="Gene3D" id="3.30.450.20">
    <property type="entry name" value="PAS domain"/>
    <property type="match status" value="1"/>
</dbReference>
<dbReference type="InterPro" id="IPR035965">
    <property type="entry name" value="PAS-like_dom_sf"/>
</dbReference>
<keyword evidence="4" id="KW-0808">Transferase</keyword>
<feature type="coiled-coil region" evidence="9">
    <location>
        <begin position="361"/>
        <end position="396"/>
    </location>
</feature>
<evidence type="ECO:0000256" key="10">
    <source>
        <dbReference type="SAM" id="Phobius"/>
    </source>
</evidence>
<keyword evidence="3" id="KW-0597">Phosphoprotein</keyword>
<dbReference type="InterPro" id="IPR000700">
    <property type="entry name" value="PAS-assoc_C"/>
</dbReference>
<dbReference type="InterPro" id="IPR013656">
    <property type="entry name" value="PAS_4"/>
</dbReference>
<dbReference type="Pfam" id="PF02518">
    <property type="entry name" value="HATPase_c"/>
    <property type="match status" value="1"/>
</dbReference>
<comment type="catalytic activity">
    <reaction evidence="1">
        <text>ATP + protein L-histidine = ADP + protein N-phospho-L-histidine.</text>
        <dbReference type="EC" id="2.7.13.3"/>
    </reaction>
</comment>
<evidence type="ECO:0000313" key="15">
    <source>
        <dbReference type="EMBL" id="SFK44843.1"/>
    </source>
</evidence>
<dbReference type="Pfam" id="PF08448">
    <property type="entry name" value="PAS_4"/>
    <property type="match status" value="1"/>
</dbReference>
<evidence type="ECO:0000313" key="16">
    <source>
        <dbReference type="Proteomes" id="UP000198635"/>
    </source>
</evidence>
<protein>
    <recommendedName>
        <fullName evidence="2">histidine kinase</fullName>
        <ecNumber evidence="2">2.7.13.3</ecNumber>
    </recommendedName>
</protein>
<evidence type="ECO:0000256" key="11">
    <source>
        <dbReference type="SAM" id="SignalP"/>
    </source>
</evidence>
<feature type="signal peptide" evidence="11">
    <location>
        <begin position="1"/>
        <end position="19"/>
    </location>
</feature>
<dbReference type="EC" id="2.7.13.3" evidence="2"/>
<name>A0A1I3ZL98_9BACT</name>
<dbReference type="Pfam" id="PF00512">
    <property type="entry name" value="HisKA"/>
    <property type="match status" value="1"/>
</dbReference>
<evidence type="ECO:0000256" key="2">
    <source>
        <dbReference type="ARBA" id="ARBA00012438"/>
    </source>
</evidence>
<evidence type="ECO:0000259" key="12">
    <source>
        <dbReference type="PROSITE" id="PS50109"/>
    </source>
</evidence>
<evidence type="ECO:0000256" key="7">
    <source>
        <dbReference type="ARBA" id="ARBA00022840"/>
    </source>
</evidence>
<evidence type="ECO:0000256" key="1">
    <source>
        <dbReference type="ARBA" id="ARBA00000085"/>
    </source>
</evidence>
<dbReference type="PRINTS" id="PR00344">
    <property type="entry name" value="BCTRLSENSOR"/>
</dbReference>
<dbReference type="SUPFAM" id="SSF47384">
    <property type="entry name" value="Homodimeric domain of signal transducing histidine kinase"/>
    <property type="match status" value="1"/>
</dbReference>
<dbReference type="SMART" id="SM00387">
    <property type="entry name" value="HATPase_c"/>
    <property type="match status" value="1"/>
</dbReference>
<dbReference type="Gene3D" id="3.40.50.2300">
    <property type="match status" value="2"/>
</dbReference>
<evidence type="ECO:0000259" key="14">
    <source>
        <dbReference type="PROSITE" id="PS50113"/>
    </source>
</evidence>
<organism evidence="15 16">
    <name type="scientific">Desulfomicrobium apsheronum</name>
    <dbReference type="NCBI Taxonomy" id="52560"/>
    <lineage>
        <taxon>Bacteria</taxon>
        <taxon>Pseudomonadati</taxon>
        <taxon>Thermodesulfobacteriota</taxon>
        <taxon>Desulfovibrionia</taxon>
        <taxon>Desulfovibrionales</taxon>
        <taxon>Desulfomicrobiaceae</taxon>
        <taxon>Desulfomicrobium</taxon>
    </lineage>
</organism>
<evidence type="ECO:0000256" key="3">
    <source>
        <dbReference type="ARBA" id="ARBA00022553"/>
    </source>
</evidence>
<dbReference type="NCBIfam" id="TIGR00229">
    <property type="entry name" value="sensory_box"/>
    <property type="match status" value="1"/>
</dbReference>
<feature type="domain" description="Histidine kinase" evidence="12">
    <location>
        <begin position="575"/>
        <end position="790"/>
    </location>
</feature>
<dbReference type="InterPro" id="IPR036097">
    <property type="entry name" value="HisK_dim/P_sf"/>
</dbReference>
<feature type="domain" description="PAS" evidence="13">
    <location>
        <begin position="442"/>
        <end position="512"/>
    </location>
</feature>
<keyword evidence="5" id="KW-0547">Nucleotide-binding</keyword>
<evidence type="ECO:0000256" key="5">
    <source>
        <dbReference type="ARBA" id="ARBA00022741"/>
    </source>
</evidence>
<dbReference type="InterPro" id="IPR004358">
    <property type="entry name" value="Sig_transdc_His_kin-like_C"/>
</dbReference>
<dbReference type="InterPro" id="IPR003661">
    <property type="entry name" value="HisK_dim/P_dom"/>
</dbReference>
<dbReference type="OrthoDB" id="9795133at2"/>
<accession>A0A1I3ZL98</accession>
<sequence>MTRIILFLLLLLPPLPLLAAPPSVLVLHSYHPGLSWTDTLNMGISETFHAELSGALLWVEYLDTKRNTDTSYLSLQAALLRHKLAESTFNLIITTDNDALEFVLEYRDSIFRGAPVVFCGVNDFTPGQLRGQKDITGLAENPAFAETMLSALSLHPGTREFVVIGADQSITDLLTDRSLHALERQFPGIRFTYWNNLDALELRERLKELGPGQVILIHGVMRNEEGVLVDYRGKNLFLSTHTKVPIYGFWDFEMGTGCVGGKMVQGRTEGERAARLAMEVLGGTDPDDIPVHTKTPSRFIFDYIQLQRLGISEKALPAGSLVLNQPARFYQIDKRYIWTATVGVAVLLAALAMLLSSIRRRQEAQAVLRRHKEQLEEAVRARTEHLRTANDELEREVHERIRAEGDLRKARASLEIEVDRRTTDLRFEIEQRRLAEAHIRDREAKARALINAPTETLLLMDQAGIILDINETGASRLGRNRESLYGLSLYALLPETHAGRFRQVVDKVFATGEVRSINEYGEERDLDLRFYPVLDDLGQVTRVAVFMADVTGARRMARQIMLLDKINSLGRMAAGIAHEIRNPLTGIHGYLYAMDEICDDLPVTEPASVLRETIAKIRKAAGKMESVIRRVLDFSKPGTPRLELLDLSIPVQEGLSLMLPTLRKAGISVDTDFTAAPAILGDRMQLEQAVINIVDNAARAVRHNEGAKNISLRILSDQDRLSLCVADNGPGIAPADRERIFDPFYTTANDGTGIGLSIVQRIVADHSGTIHVGESPSGGAEFKLEFPLPAPEHQ</sequence>
<dbReference type="PROSITE" id="PS50113">
    <property type="entry name" value="PAC"/>
    <property type="match status" value="1"/>
</dbReference>
<feature type="transmembrane region" description="Helical" evidence="10">
    <location>
        <begin position="336"/>
        <end position="355"/>
    </location>
</feature>
<keyword evidence="7" id="KW-0067">ATP-binding</keyword>
<dbReference type="CDD" id="cd00130">
    <property type="entry name" value="PAS"/>
    <property type="match status" value="1"/>
</dbReference>
<dbReference type="AlphaFoldDB" id="A0A1I3ZL98"/>
<feature type="domain" description="PAC" evidence="14">
    <location>
        <begin position="510"/>
        <end position="562"/>
    </location>
</feature>
<evidence type="ECO:0000256" key="9">
    <source>
        <dbReference type="SAM" id="Coils"/>
    </source>
</evidence>
<dbReference type="RefSeq" id="WP_092379071.1">
    <property type="nucleotide sequence ID" value="NZ_FORX01000025.1"/>
</dbReference>
<dbReference type="Proteomes" id="UP000198635">
    <property type="component" value="Unassembled WGS sequence"/>
</dbReference>
<dbReference type="SUPFAM" id="SSF55785">
    <property type="entry name" value="PYP-like sensor domain (PAS domain)"/>
    <property type="match status" value="1"/>
</dbReference>
<dbReference type="PANTHER" id="PTHR43065:SF10">
    <property type="entry name" value="PEROXIDE STRESS-ACTIVATED HISTIDINE KINASE MAK3"/>
    <property type="match status" value="1"/>
</dbReference>
<dbReference type="CDD" id="cd00082">
    <property type="entry name" value="HisKA"/>
    <property type="match status" value="1"/>
</dbReference>
<dbReference type="InterPro" id="IPR003594">
    <property type="entry name" value="HATPase_dom"/>
</dbReference>
<dbReference type="InterPro" id="IPR005467">
    <property type="entry name" value="His_kinase_dom"/>
</dbReference>
<keyword evidence="6" id="KW-0418">Kinase</keyword>
<dbReference type="EMBL" id="FORX01000025">
    <property type="protein sequence ID" value="SFK44843.1"/>
    <property type="molecule type" value="Genomic_DNA"/>
</dbReference>
<feature type="chain" id="PRO_5011453248" description="histidine kinase" evidence="11">
    <location>
        <begin position="20"/>
        <end position="794"/>
    </location>
</feature>
<dbReference type="STRING" id="52560.SAMN04488082_12534"/>
<dbReference type="InterPro" id="IPR036890">
    <property type="entry name" value="HATPase_C_sf"/>
</dbReference>
<dbReference type="GO" id="GO:0005524">
    <property type="term" value="F:ATP binding"/>
    <property type="evidence" value="ECO:0007669"/>
    <property type="project" value="UniProtKB-KW"/>
</dbReference>
<evidence type="ECO:0000256" key="4">
    <source>
        <dbReference type="ARBA" id="ARBA00022679"/>
    </source>
</evidence>
<keyword evidence="10" id="KW-1133">Transmembrane helix</keyword>
<keyword evidence="10" id="KW-0472">Membrane</keyword>
<dbReference type="InterPro" id="IPR000014">
    <property type="entry name" value="PAS"/>
</dbReference>
<gene>
    <name evidence="15" type="ORF">SAMN04488082_12534</name>
</gene>
<keyword evidence="9" id="KW-0175">Coiled coil</keyword>
<dbReference type="SMART" id="SM00388">
    <property type="entry name" value="HisKA"/>
    <property type="match status" value="1"/>
</dbReference>
<keyword evidence="8" id="KW-0902">Two-component regulatory system</keyword>
<dbReference type="GO" id="GO:0000155">
    <property type="term" value="F:phosphorelay sensor kinase activity"/>
    <property type="evidence" value="ECO:0007669"/>
    <property type="project" value="InterPro"/>
</dbReference>
<dbReference type="SMART" id="SM00091">
    <property type="entry name" value="PAS"/>
    <property type="match status" value="1"/>
</dbReference>
<evidence type="ECO:0000256" key="6">
    <source>
        <dbReference type="ARBA" id="ARBA00022777"/>
    </source>
</evidence>
<keyword evidence="11" id="KW-0732">Signal</keyword>
<dbReference type="PROSITE" id="PS50109">
    <property type="entry name" value="HIS_KIN"/>
    <property type="match status" value="1"/>
</dbReference>
<dbReference type="PROSITE" id="PS50112">
    <property type="entry name" value="PAS"/>
    <property type="match status" value="1"/>
</dbReference>
<proteinExistence type="predicted"/>
<keyword evidence="16" id="KW-1185">Reference proteome</keyword>
<dbReference type="PANTHER" id="PTHR43065">
    <property type="entry name" value="SENSOR HISTIDINE KINASE"/>
    <property type="match status" value="1"/>
</dbReference>
<dbReference type="Gene3D" id="3.30.565.10">
    <property type="entry name" value="Histidine kinase-like ATPase, C-terminal domain"/>
    <property type="match status" value="1"/>
</dbReference>
<reference evidence="16" key="1">
    <citation type="submission" date="2016-10" db="EMBL/GenBank/DDBJ databases">
        <authorList>
            <person name="Varghese N."/>
            <person name="Submissions S."/>
        </authorList>
    </citation>
    <scope>NUCLEOTIDE SEQUENCE [LARGE SCALE GENOMIC DNA]</scope>
    <source>
        <strain evidence="16">DSM 5918</strain>
    </source>
</reference>
<dbReference type="SUPFAM" id="SSF55874">
    <property type="entry name" value="ATPase domain of HSP90 chaperone/DNA topoisomerase II/histidine kinase"/>
    <property type="match status" value="1"/>
</dbReference>
<evidence type="ECO:0000259" key="13">
    <source>
        <dbReference type="PROSITE" id="PS50112"/>
    </source>
</evidence>
<keyword evidence="10" id="KW-0812">Transmembrane</keyword>
<dbReference type="Gene3D" id="1.10.287.130">
    <property type="match status" value="1"/>
</dbReference>